<comment type="subunit">
    <text evidence="5">DNA polymerase III contains a core (composed of alpha, epsilon and theta chains) that associates with a tau subunit. This core dimerizes to form the POLIII' complex. PolIII' associates with the gamma complex (composed of gamma, delta, delta', psi and chi chains) and with the beta chain to form the complete DNA polymerase III complex.</text>
</comment>
<dbReference type="AlphaFoldDB" id="D0MIT4"/>
<dbReference type="KEGG" id="rmr:Rmar_1505"/>
<dbReference type="eggNOG" id="COG5002">
    <property type="taxonomic scope" value="Bacteria"/>
</dbReference>
<keyword evidence="9" id="KW-1185">Reference proteome</keyword>
<dbReference type="SUPFAM" id="SSF55785">
    <property type="entry name" value="PYP-like sensor domain (PAS domain)"/>
    <property type="match status" value="1"/>
</dbReference>
<dbReference type="SMART" id="SM00479">
    <property type="entry name" value="EXOIII"/>
    <property type="match status" value="1"/>
</dbReference>
<feature type="transmembrane region" description="Helical" evidence="6">
    <location>
        <begin position="43"/>
        <end position="63"/>
    </location>
</feature>
<name>D0MIT4_RHOM4</name>
<protein>
    <submittedName>
        <fullName evidence="8">Putative sensor with HAMP domain</fullName>
        <ecNumber evidence="8">2.7.7.7</ecNumber>
    </submittedName>
</protein>
<keyword evidence="1" id="KW-0540">Nuclease</keyword>
<dbReference type="GO" id="GO:0005829">
    <property type="term" value="C:cytosol"/>
    <property type="evidence" value="ECO:0007669"/>
    <property type="project" value="TreeGrafter"/>
</dbReference>
<dbReference type="Gene3D" id="3.30.450.20">
    <property type="entry name" value="PAS domain"/>
    <property type="match status" value="1"/>
</dbReference>
<dbReference type="InterPro" id="IPR012337">
    <property type="entry name" value="RNaseH-like_sf"/>
</dbReference>
<dbReference type="HOGENOM" id="CLU_017573_0_0_10"/>
<keyword evidence="3" id="KW-0269">Exonuclease</keyword>
<evidence type="ECO:0000256" key="4">
    <source>
        <dbReference type="ARBA" id="ARBA00025483"/>
    </source>
</evidence>
<evidence type="ECO:0000256" key="3">
    <source>
        <dbReference type="ARBA" id="ARBA00022839"/>
    </source>
</evidence>
<evidence type="ECO:0000259" key="7">
    <source>
        <dbReference type="SMART" id="SM00479"/>
    </source>
</evidence>
<evidence type="ECO:0000256" key="5">
    <source>
        <dbReference type="ARBA" id="ARBA00026073"/>
    </source>
</evidence>
<dbReference type="CDD" id="cd06127">
    <property type="entry name" value="DEDDh"/>
    <property type="match status" value="1"/>
</dbReference>
<dbReference type="FunFam" id="3.30.420.10:FF:000045">
    <property type="entry name" value="3'-5' exonuclease DinG"/>
    <property type="match status" value="1"/>
</dbReference>
<proteinExistence type="predicted"/>
<keyword evidence="8" id="KW-0548">Nucleotidyltransferase</keyword>
<sequence>MPLSARFWKTYAVLALLGLLLLAAPNLIWWLSASPSERAWLLARYPFLLVLIVLVLGGIYALWLHVYQTHVRPIDQLTDAIHQVLDGHTLPPLPQASTRELRKLQEAVTELARRHRLHSTTPAAAPLHRERNLLATLLGELPEAVLVCRTSGQILLYNETARRLLETPEHPGAIGLGRSIFHSLDRDLIVFALDELAYRLRQQHPRPTVHFATCLPSGQLVRVQAAPIRDEADRLETFMLLLQPLRSEAEPFEIIRGADLLQALDLQLREAGVSLQLEGVTGTLWLRVRLPEAFEALRRLAFQLHQETSCTQLLARTTSENGRVHLWLRPLDGHPQALERLQPYVQEPSLQALLQEHQATLQLDGEALRLTLPASPPPHSGAARAFLPGPSAARRPIYADLSLLETSEATPLDDRPLRSLIYTVFDTETTGLHPEQGDEIIAIGAVRIVGGRIRPEETFDQLVNPRRPISLDSVRVHGIQPVLLQDKPPIEEVLPRFYRFARDTVLVGHNVAFDLKFIRQKEKALGLRFDQPVLDTMLLAAVVDPERQHYGLDELAAAFGIEPVGRHSALGDALITAELLLRLLPLLEQRGIHTLRQAREAIQQSRPARNRYGRIS</sequence>
<dbReference type="eggNOG" id="COG2176">
    <property type="taxonomic scope" value="Bacteria"/>
</dbReference>
<comment type="function">
    <text evidence="4">DNA polymerase III is a complex, multichain enzyme responsible for most of the replicative synthesis in bacteria. The epsilon subunit contain the editing function and is a proofreading 3'-5' exonuclease.</text>
</comment>
<keyword evidence="6" id="KW-1133">Transmembrane helix</keyword>
<organism evidence="8 9">
    <name type="scientific">Rhodothermus marinus (strain ATCC 43812 / DSM 4252 / R-10)</name>
    <name type="common">Rhodothermus obamensis</name>
    <dbReference type="NCBI Taxonomy" id="518766"/>
    <lineage>
        <taxon>Bacteria</taxon>
        <taxon>Pseudomonadati</taxon>
        <taxon>Rhodothermota</taxon>
        <taxon>Rhodothermia</taxon>
        <taxon>Rhodothermales</taxon>
        <taxon>Rhodothermaceae</taxon>
        <taxon>Rhodothermus</taxon>
    </lineage>
</organism>
<dbReference type="PANTHER" id="PTHR30231:SF4">
    <property type="entry name" value="PROTEIN NEN2"/>
    <property type="match status" value="1"/>
</dbReference>
<dbReference type="GO" id="GO:0003887">
    <property type="term" value="F:DNA-directed DNA polymerase activity"/>
    <property type="evidence" value="ECO:0007669"/>
    <property type="project" value="UniProtKB-EC"/>
</dbReference>
<dbReference type="EMBL" id="CP001807">
    <property type="protein sequence ID" value="ACY48392.1"/>
    <property type="molecule type" value="Genomic_DNA"/>
</dbReference>
<evidence type="ECO:0000313" key="8">
    <source>
        <dbReference type="EMBL" id="ACY48392.1"/>
    </source>
</evidence>
<keyword evidence="6" id="KW-0812">Transmembrane</keyword>
<evidence type="ECO:0000256" key="6">
    <source>
        <dbReference type="SAM" id="Phobius"/>
    </source>
</evidence>
<dbReference type="GO" id="GO:0008408">
    <property type="term" value="F:3'-5' exonuclease activity"/>
    <property type="evidence" value="ECO:0007669"/>
    <property type="project" value="TreeGrafter"/>
</dbReference>
<dbReference type="InterPro" id="IPR035965">
    <property type="entry name" value="PAS-like_dom_sf"/>
</dbReference>
<dbReference type="SUPFAM" id="SSF53098">
    <property type="entry name" value="Ribonuclease H-like"/>
    <property type="match status" value="1"/>
</dbReference>
<dbReference type="PANTHER" id="PTHR30231">
    <property type="entry name" value="DNA POLYMERASE III SUBUNIT EPSILON"/>
    <property type="match status" value="1"/>
</dbReference>
<keyword evidence="8" id="KW-0808">Transferase</keyword>
<dbReference type="GO" id="GO:0006260">
    <property type="term" value="P:DNA replication"/>
    <property type="evidence" value="ECO:0007669"/>
    <property type="project" value="InterPro"/>
</dbReference>
<dbReference type="Pfam" id="PF00929">
    <property type="entry name" value="RNase_T"/>
    <property type="match status" value="1"/>
</dbReference>
<dbReference type="InterPro" id="IPR006054">
    <property type="entry name" value="DnaQ"/>
</dbReference>
<dbReference type="InterPro" id="IPR013520">
    <property type="entry name" value="Ribonucl_H"/>
</dbReference>
<evidence type="ECO:0000256" key="1">
    <source>
        <dbReference type="ARBA" id="ARBA00022722"/>
    </source>
</evidence>
<dbReference type="InterPro" id="IPR036397">
    <property type="entry name" value="RNaseH_sf"/>
</dbReference>
<evidence type="ECO:0000313" key="9">
    <source>
        <dbReference type="Proteomes" id="UP000002221"/>
    </source>
</evidence>
<keyword evidence="6" id="KW-0472">Membrane</keyword>
<dbReference type="GO" id="GO:0003677">
    <property type="term" value="F:DNA binding"/>
    <property type="evidence" value="ECO:0007669"/>
    <property type="project" value="InterPro"/>
</dbReference>
<feature type="domain" description="Exonuclease" evidence="7">
    <location>
        <begin position="421"/>
        <end position="589"/>
    </location>
</feature>
<gene>
    <name evidence="8" type="ordered locus">Rmar_1505</name>
</gene>
<dbReference type="NCBIfam" id="TIGR00573">
    <property type="entry name" value="dnaq"/>
    <property type="match status" value="1"/>
</dbReference>
<dbReference type="Gene3D" id="3.30.420.10">
    <property type="entry name" value="Ribonuclease H-like superfamily/Ribonuclease H"/>
    <property type="match status" value="1"/>
</dbReference>
<dbReference type="RefSeq" id="WP_012844003.1">
    <property type="nucleotide sequence ID" value="NC_013501.1"/>
</dbReference>
<dbReference type="Proteomes" id="UP000002221">
    <property type="component" value="Chromosome"/>
</dbReference>
<dbReference type="EC" id="2.7.7.7" evidence="8"/>
<accession>D0MIT4</accession>
<keyword evidence="2" id="KW-0378">Hydrolase</keyword>
<dbReference type="OrthoDB" id="9803913at2"/>
<reference evidence="8 9" key="1">
    <citation type="journal article" date="2009" name="Stand. Genomic Sci.">
        <title>Complete genome sequence of Rhodothermus marinus type strain (R-10).</title>
        <authorList>
            <person name="Nolan M."/>
            <person name="Tindall B.J."/>
            <person name="Pomrenke H."/>
            <person name="Lapidus A."/>
            <person name="Copeland A."/>
            <person name="Glavina Del Rio T."/>
            <person name="Lucas S."/>
            <person name="Chen F."/>
            <person name="Tice H."/>
            <person name="Cheng J.F."/>
            <person name="Saunders E."/>
            <person name="Han C."/>
            <person name="Bruce D."/>
            <person name="Goodwin L."/>
            <person name="Chain P."/>
            <person name="Pitluck S."/>
            <person name="Ovchinikova G."/>
            <person name="Pati A."/>
            <person name="Ivanova N."/>
            <person name="Mavromatis K."/>
            <person name="Chen A."/>
            <person name="Palaniappan K."/>
            <person name="Land M."/>
            <person name="Hauser L."/>
            <person name="Chang Y.J."/>
            <person name="Jeffries C.D."/>
            <person name="Brettin T."/>
            <person name="Goker M."/>
            <person name="Bristow J."/>
            <person name="Eisen J.A."/>
            <person name="Markowitz V."/>
            <person name="Hugenholtz P."/>
            <person name="Kyrpides N.C."/>
            <person name="Klenk H.P."/>
            <person name="Detter J.C."/>
        </authorList>
    </citation>
    <scope>NUCLEOTIDE SEQUENCE [LARGE SCALE GENOMIC DNA]</scope>
    <source>
        <strain evidence="9">ATCC 43812 / DSM 4252 / R-10</strain>
    </source>
</reference>
<dbReference type="STRING" id="518766.Rmar_1505"/>
<evidence type="ECO:0000256" key="2">
    <source>
        <dbReference type="ARBA" id="ARBA00022801"/>
    </source>
</evidence>